<reference evidence="1 2" key="1">
    <citation type="journal article" date="2014" name="Am. J. Bot.">
        <title>Genome assembly and annotation for red clover (Trifolium pratense; Fabaceae).</title>
        <authorList>
            <person name="Istvanek J."/>
            <person name="Jaros M."/>
            <person name="Krenek A."/>
            <person name="Repkova J."/>
        </authorList>
    </citation>
    <scope>NUCLEOTIDE SEQUENCE [LARGE SCALE GENOMIC DNA]</scope>
    <source>
        <strain evidence="2">cv. Tatra</strain>
        <tissue evidence="1">Young leaves</tissue>
    </source>
</reference>
<gene>
    <name evidence="1" type="ORF">L195_g061472</name>
</gene>
<name>A0A2K3KA35_TRIPR</name>
<reference evidence="1 2" key="2">
    <citation type="journal article" date="2017" name="Front. Plant Sci.">
        <title>Gene Classification and Mining of Molecular Markers Useful in Red Clover (Trifolium pratense) Breeding.</title>
        <authorList>
            <person name="Istvanek J."/>
            <person name="Dluhosova J."/>
            <person name="Dluhos P."/>
            <person name="Patkova L."/>
            <person name="Nedelnik J."/>
            <person name="Repkova J."/>
        </authorList>
    </citation>
    <scope>NUCLEOTIDE SEQUENCE [LARGE SCALE GENOMIC DNA]</scope>
    <source>
        <strain evidence="2">cv. Tatra</strain>
        <tissue evidence="1">Young leaves</tissue>
    </source>
</reference>
<organism evidence="1 2">
    <name type="scientific">Trifolium pratense</name>
    <name type="common">Red clover</name>
    <dbReference type="NCBI Taxonomy" id="57577"/>
    <lineage>
        <taxon>Eukaryota</taxon>
        <taxon>Viridiplantae</taxon>
        <taxon>Streptophyta</taxon>
        <taxon>Embryophyta</taxon>
        <taxon>Tracheophyta</taxon>
        <taxon>Spermatophyta</taxon>
        <taxon>Magnoliopsida</taxon>
        <taxon>eudicotyledons</taxon>
        <taxon>Gunneridae</taxon>
        <taxon>Pentapetalae</taxon>
        <taxon>rosids</taxon>
        <taxon>fabids</taxon>
        <taxon>Fabales</taxon>
        <taxon>Fabaceae</taxon>
        <taxon>Papilionoideae</taxon>
        <taxon>50 kb inversion clade</taxon>
        <taxon>NPAAA clade</taxon>
        <taxon>Hologalegina</taxon>
        <taxon>IRL clade</taxon>
        <taxon>Trifolieae</taxon>
        <taxon>Trifolium</taxon>
    </lineage>
</organism>
<evidence type="ECO:0000313" key="1">
    <source>
        <dbReference type="EMBL" id="PNX63128.1"/>
    </source>
</evidence>
<proteinExistence type="predicted"/>
<dbReference type="EMBL" id="ASHM01152684">
    <property type="protein sequence ID" value="PNX63128.1"/>
    <property type="molecule type" value="Genomic_DNA"/>
</dbReference>
<protein>
    <submittedName>
        <fullName evidence="1">Uncharacterized protein</fullName>
    </submittedName>
</protein>
<sequence length="58" mass="6060">MPLTTGITLHTIPKLCSPLVGVTLLTPVATTVAAPTSASNDLHSYFLLCLRSYCALTA</sequence>
<dbReference type="AlphaFoldDB" id="A0A2K3KA35"/>
<comment type="caution">
    <text evidence="1">The sequence shown here is derived from an EMBL/GenBank/DDBJ whole genome shotgun (WGS) entry which is preliminary data.</text>
</comment>
<accession>A0A2K3KA35</accession>
<dbReference type="Proteomes" id="UP000236291">
    <property type="component" value="Unassembled WGS sequence"/>
</dbReference>
<evidence type="ECO:0000313" key="2">
    <source>
        <dbReference type="Proteomes" id="UP000236291"/>
    </source>
</evidence>